<dbReference type="EMBL" id="FNTL01000003">
    <property type="protein sequence ID" value="SEB42996.1"/>
    <property type="molecule type" value="Genomic_DNA"/>
</dbReference>
<organism evidence="4 5">
    <name type="scientific">Rhodococcus jostii</name>
    <dbReference type="NCBI Taxonomy" id="132919"/>
    <lineage>
        <taxon>Bacteria</taxon>
        <taxon>Bacillati</taxon>
        <taxon>Actinomycetota</taxon>
        <taxon>Actinomycetes</taxon>
        <taxon>Mycobacteriales</taxon>
        <taxon>Nocardiaceae</taxon>
        <taxon>Rhodococcus</taxon>
    </lineage>
</organism>
<dbReference type="GO" id="GO:0005524">
    <property type="term" value="F:ATP binding"/>
    <property type="evidence" value="ECO:0007669"/>
    <property type="project" value="UniProtKB-UniRule"/>
</dbReference>
<dbReference type="Pfam" id="PF13380">
    <property type="entry name" value="CoA_binding_2"/>
    <property type="match status" value="1"/>
</dbReference>
<dbReference type="Gene3D" id="3.40.50.720">
    <property type="entry name" value="NAD(P)-binding Rossmann-like Domain"/>
    <property type="match status" value="1"/>
</dbReference>
<dbReference type="PROSITE" id="PS50975">
    <property type="entry name" value="ATP_GRASP"/>
    <property type="match status" value="1"/>
</dbReference>
<dbReference type="SMART" id="SM00881">
    <property type="entry name" value="CoA_binding"/>
    <property type="match status" value="1"/>
</dbReference>
<reference evidence="5" key="1">
    <citation type="submission" date="2016-10" db="EMBL/GenBank/DDBJ databases">
        <authorList>
            <person name="Varghese N."/>
        </authorList>
    </citation>
    <scope>NUCLEOTIDE SEQUENCE [LARGE SCALE GENOMIC DNA]</scope>
    <source>
        <strain evidence="5">DSM 44719</strain>
    </source>
</reference>
<dbReference type="Pfam" id="PF13549">
    <property type="entry name" value="ATP-grasp_5"/>
    <property type="match status" value="1"/>
</dbReference>
<dbReference type="GO" id="GO:0046872">
    <property type="term" value="F:metal ion binding"/>
    <property type="evidence" value="ECO:0007669"/>
    <property type="project" value="InterPro"/>
</dbReference>
<dbReference type="PANTHER" id="PTHR42793:SF1">
    <property type="entry name" value="PEPTIDYL-LYSINE N-ACETYLTRANSFERASE PATZ"/>
    <property type="match status" value="1"/>
</dbReference>
<evidence type="ECO:0000313" key="4">
    <source>
        <dbReference type="EMBL" id="SEB42996.1"/>
    </source>
</evidence>
<sequence>MLTSSPRTGTSCDNIARLMAPRSIAILGCSENNAGGTALQNLLANGYKGRIYPVHPAHDSVAGLDAYPTLESIPADVDCCIIALRAELVPDAIDQLHAKGISAAVIFASGFGELGEHGNAIQADLSRKLAEYGIAACGPNCLGVLSFEHHTAMYYAGIDLEGRRGPIGFVSHSGSSCIAVTNADRGTGFSYVISCGNEAGLSVADYVRFLADDPATEVIGLHLEAVRDAAGLAEAARYALTQNKPVVVLKLGRTDAGQRTAAAHSGALATPHALAEAYFARHGMILVDSLEEFLETCELMVHLRSNPPTSDGVAVTAVSGGMAGLSADIGTESGVRFAALTDQTRQALTHTLTAHSTPANPLDVTLALNDPAAYRRCIEILDEDPTVGLIVVCQGAEPGLNEQQRALYAPIGHMVADLSATIRTPIVSFSPVAGGLEPTFNRLLRSAGVAHLMGAVASLKAVRNGVAWCRGREQSLVPPHTSIAAPTRLPLGDQKTLSEHRGKQLLASYGIATPKEIMVNSASEAAEAADQLGYPVVLKVDTPDITHKTDAGIVALGLTTSTQVRDAYTTIVENAHRYAPGARINGVSVQELVRPGIEMMIGVKNDPMLGPAVVVGAGGIYTEILNDVAVRLAPITPQQAEDMITSLRSYPLLRGARGTAPADVKALTDAVHAVGALAWHYRDEIEELDINPAVVLDEGSGLVALDALVVRKD</sequence>
<name>A0A1H4JAI2_RHOJO</name>
<evidence type="ECO:0000313" key="5">
    <source>
        <dbReference type="Proteomes" id="UP000183407"/>
    </source>
</evidence>
<dbReference type="RefSeq" id="WP_073365825.1">
    <property type="nucleotide sequence ID" value="NZ_FNTL01000003.1"/>
</dbReference>
<dbReference type="FunFam" id="3.30.1490.20:FF:000020">
    <property type="entry name" value="Protein lysine acetyltransferase"/>
    <property type="match status" value="1"/>
</dbReference>
<dbReference type="InterPro" id="IPR011761">
    <property type="entry name" value="ATP-grasp"/>
</dbReference>
<dbReference type="Proteomes" id="UP000183407">
    <property type="component" value="Unassembled WGS sequence"/>
</dbReference>
<dbReference type="Gene3D" id="3.40.50.261">
    <property type="entry name" value="Succinyl-CoA synthetase domains"/>
    <property type="match status" value="2"/>
</dbReference>
<dbReference type="Gene3D" id="3.30.1490.20">
    <property type="entry name" value="ATP-grasp fold, A domain"/>
    <property type="match status" value="1"/>
</dbReference>
<keyword evidence="2" id="KW-0547">Nucleotide-binding</keyword>
<dbReference type="InterPro" id="IPR003781">
    <property type="entry name" value="CoA-bd"/>
</dbReference>
<dbReference type="SUPFAM" id="SSF56059">
    <property type="entry name" value="Glutathione synthetase ATP-binding domain-like"/>
    <property type="match status" value="1"/>
</dbReference>
<accession>A0A1H4JAI2</accession>
<dbReference type="SUPFAM" id="SSF52210">
    <property type="entry name" value="Succinyl-CoA synthetase domains"/>
    <property type="match status" value="2"/>
</dbReference>
<dbReference type="InterPro" id="IPR032875">
    <property type="entry name" value="Succ_CoA_lig_flav_dom"/>
</dbReference>
<comment type="similarity">
    <text evidence="1">In the N-terminal section; belongs to the acetate CoA ligase alpha subunit family.</text>
</comment>
<evidence type="ECO:0000259" key="3">
    <source>
        <dbReference type="PROSITE" id="PS50975"/>
    </source>
</evidence>
<dbReference type="SUPFAM" id="SSF51735">
    <property type="entry name" value="NAD(P)-binding Rossmann-fold domains"/>
    <property type="match status" value="1"/>
</dbReference>
<feature type="domain" description="ATP-grasp" evidence="3">
    <location>
        <begin position="503"/>
        <end position="539"/>
    </location>
</feature>
<dbReference type="InterPro" id="IPR036291">
    <property type="entry name" value="NAD(P)-bd_dom_sf"/>
</dbReference>
<protein>
    <submittedName>
        <fullName evidence="4">Acyl-CoA synthetase (NDP forming)</fullName>
    </submittedName>
</protein>
<dbReference type="InterPro" id="IPR013815">
    <property type="entry name" value="ATP_grasp_subdomain_1"/>
</dbReference>
<dbReference type="Pfam" id="PF13607">
    <property type="entry name" value="Succ_CoA_lig"/>
    <property type="match status" value="1"/>
</dbReference>
<evidence type="ECO:0000256" key="1">
    <source>
        <dbReference type="ARBA" id="ARBA00060888"/>
    </source>
</evidence>
<evidence type="ECO:0000256" key="2">
    <source>
        <dbReference type="PROSITE-ProRule" id="PRU00409"/>
    </source>
</evidence>
<dbReference type="PANTHER" id="PTHR42793">
    <property type="entry name" value="COA BINDING DOMAIN CONTAINING PROTEIN"/>
    <property type="match status" value="1"/>
</dbReference>
<dbReference type="AlphaFoldDB" id="A0A1H4JAI2"/>
<keyword evidence="2" id="KW-0067">ATP-binding</keyword>
<dbReference type="Gene3D" id="3.30.470.20">
    <property type="entry name" value="ATP-grasp fold, B domain"/>
    <property type="match status" value="1"/>
</dbReference>
<gene>
    <name evidence="4" type="ORF">SAMN04490220_0735</name>
</gene>
<dbReference type="InterPro" id="IPR016102">
    <property type="entry name" value="Succinyl-CoA_synth-like"/>
</dbReference>
<proteinExistence type="inferred from homology"/>